<keyword evidence="1" id="KW-0472">Membrane</keyword>
<evidence type="ECO:0000313" key="2">
    <source>
        <dbReference type="EMBL" id="SFI24647.1"/>
    </source>
</evidence>
<dbReference type="RefSeq" id="WP_092860071.1">
    <property type="nucleotide sequence ID" value="NZ_FOQH01000005.1"/>
</dbReference>
<keyword evidence="1" id="KW-0812">Transmembrane</keyword>
<evidence type="ECO:0000256" key="1">
    <source>
        <dbReference type="SAM" id="Phobius"/>
    </source>
</evidence>
<dbReference type="EMBL" id="FOQH01000005">
    <property type="protein sequence ID" value="SFI24647.1"/>
    <property type="molecule type" value="Genomic_DNA"/>
</dbReference>
<name>A0A1I3GMG2_9RHOB</name>
<feature type="transmembrane region" description="Helical" evidence="1">
    <location>
        <begin position="61"/>
        <end position="79"/>
    </location>
</feature>
<dbReference type="AlphaFoldDB" id="A0A1I3GMG2"/>
<dbReference type="Proteomes" id="UP000199377">
    <property type="component" value="Unassembled WGS sequence"/>
</dbReference>
<keyword evidence="1" id="KW-1133">Transmembrane helix</keyword>
<keyword evidence="3" id="KW-1185">Reference proteome</keyword>
<sequence>MTTPYRSYLRPADRVPAVSAVPDRRARFFGGGEAARGGAGGRPPPLKAYARLQTGAFQGGLRLRHVAILAVVAAVIVYVRSQGG</sequence>
<proteinExistence type="predicted"/>
<reference evidence="2 3" key="1">
    <citation type="submission" date="2016-10" db="EMBL/GenBank/DDBJ databases">
        <authorList>
            <person name="de Groot N.N."/>
        </authorList>
    </citation>
    <scope>NUCLEOTIDE SEQUENCE [LARGE SCALE GENOMIC DNA]</scope>
    <source>
        <strain evidence="2 3">CGMCC 1.11030</strain>
    </source>
</reference>
<gene>
    <name evidence="2" type="ORF">SAMN05216258_105241</name>
</gene>
<evidence type="ECO:0000313" key="3">
    <source>
        <dbReference type="Proteomes" id="UP000199377"/>
    </source>
</evidence>
<organism evidence="2 3">
    <name type="scientific">Albimonas pacifica</name>
    <dbReference type="NCBI Taxonomy" id="1114924"/>
    <lineage>
        <taxon>Bacteria</taxon>
        <taxon>Pseudomonadati</taxon>
        <taxon>Pseudomonadota</taxon>
        <taxon>Alphaproteobacteria</taxon>
        <taxon>Rhodobacterales</taxon>
        <taxon>Paracoccaceae</taxon>
        <taxon>Albimonas</taxon>
    </lineage>
</organism>
<accession>A0A1I3GMG2</accession>
<dbReference type="STRING" id="1114924.SAMN05216258_105241"/>
<protein>
    <submittedName>
        <fullName evidence="2">Uncharacterized protein</fullName>
    </submittedName>
</protein>